<protein>
    <recommendedName>
        <fullName evidence="1">Protein kinase domain-containing protein</fullName>
    </recommendedName>
</protein>
<proteinExistence type="predicted"/>
<dbReference type="Pfam" id="PF00069">
    <property type="entry name" value="Pkinase"/>
    <property type="match status" value="1"/>
</dbReference>
<reference evidence="2 3" key="1">
    <citation type="submission" date="2017-11" db="EMBL/GenBank/DDBJ databases">
        <title>The genome of Rhizophagus clarus HR1 reveals common genetic basis of auxotrophy among arbuscular mycorrhizal fungi.</title>
        <authorList>
            <person name="Kobayashi Y."/>
        </authorList>
    </citation>
    <scope>NUCLEOTIDE SEQUENCE [LARGE SCALE GENOMIC DNA]</scope>
    <source>
        <strain evidence="2 3">HR1</strain>
    </source>
</reference>
<evidence type="ECO:0000313" key="3">
    <source>
        <dbReference type="Proteomes" id="UP000247702"/>
    </source>
</evidence>
<evidence type="ECO:0000313" key="2">
    <source>
        <dbReference type="EMBL" id="GBB99216.1"/>
    </source>
</evidence>
<sequence length="316" mass="36544">MEKAIWLKSSGEKEVALKCLNNLNENNLNENLNDILNEWVCHDKCLDSTRIINLYGFTKNPDTSNYLIIIDYANKGNLRRNLTKVIENDWNQRLFMLYEIISGLKEIHRQNLIHCDLHDGNILNHTDKKDEGEKADYKTYVSDLGLCQPVKSFFKKYEICGVIPFMAPEILRGNLYTPASDIYSFSMIMWEFTSGVPPFVDRAHDFQLSLSICKGERPEIIKNTPQCYVDLMKKCWNEDPSKRPPTSEVENIIRNWIYCSNHNKISEELKSNIMEFINAPIGNNNLAVEPHPQACYTSRLLDFTSKEISNCLDCSI</sequence>
<name>A0A2Z6S4L9_9GLOM</name>
<dbReference type="Gene3D" id="1.10.510.10">
    <property type="entry name" value="Transferase(Phosphotransferase) domain 1"/>
    <property type="match status" value="1"/>
</dbReference>
<dbReference type="PROSITE" id="PS50011">
    <property type="entry name" value="PROTEIN_KINASE_DOM"/>
    <property type="match status" value="1"/>
</dbReference>
<comment type="caution">
    <text evidence="2">The sequence shown here is derived from an EMBL/GenBank/DDBJ whole genome shotgun (WGS) entry which is preliminary data.</text>
</comment>
<organism evidence="2 3">
    <name type="scientific">Rhizophagus clarus</name>
    <dbReference type="NCBI Taxonomy" id="94130"/>
    <lineage>
        <taxon>Eukaryota</taxon>
        <taxon>Fungi</taxon>
        <taxon>Fungi incertae sedis</taxon>
        <taxon>Mucoromycota</taxon>
        <taxon>Glomeromycotina</taxon>
        <taxon>Glomeromycetes</taxon>
        <taxon>Glomerales</taxon>
        <taxon>Glomeraceae</taxon>
        <taxon>Rhizophagus</taxon>
    </lineage>
</organism>
<accession>A0A2Z6S4L9</accession>
<dbReference type="GO" id="GO:0005524">
    <property type="term" value="F:ATP binding"/>
    <property type="evidence" value="ECO:0007669"/>
    <property type="project" value="InterPro"/>
</dbReference>
<dbReference type="PANTHER" id="PTHR44329">
    <property type="entry name" value="SERINE/THREONINE-PROTEIN KINASE TNNI3K-RELATED"/>
    <property type="match status" value="1"/>
</dbReference>
<dbReference type="AlphaFoldDB" id="A0A2Z6S4L9"/>
<feature type="domain" description="Protein kinase" evidence="1">
    <location>
        <begin position="1"/>
        <end position="257"/>
    </location>
</feature>
<gene>
    <name evidence="2" type="ORF">RclHR1_03450011</name>
</gene>
<dbReference type="GO" id="GO:0004674">
    <property type="term" value="F:protein serine/threonine kinase activity"/>
    <property type="evidence" value="ECO:0007669"/>
    <property type="project" value="TreeGrafter"/>
</dbReference>
<keyword evidence="3" id="KW-1185">Reference proteome</keyword>
<dbReference type="InterPro" id="IPR011009">
    <property type="entry name" value="Kinase-like_dom_sf"/>
</dbReference>
<evidence type="ECO:0000259" key="1">
    <source>
        <dbReference type="PROSITE" id="PS50011"/>
    </source>
</evidence>
<dbReference type="EMBL" id="BEXD01002724">
    <property type="protein sequence ID" value="GBB99216.1"/>
    <property type="molecule type" value="Genomic_DNA"/>
</dbReference>
<dbReference type="SUPFAM" id="SSF56112">
    <property type="entry name" value="Protein kinase-like (PK-like)"/>
    <property type="match status" value="1"/>
</dbReference>
<dbReference type="Proteomes" id="UP000247702">
    <property type="component" value="Unassembled WGS sequence"/>
</dbReference>
<dbReference type="InterPro" id="IPR000719">
    <property type="entry name" value="Prot_kinase_dom"/>
</dbReference>
<dbReference type="InterPro" id="IPR051681">
    <property type="entry name" value="Ser/Thr_Kinases-Pseudokinases"/>
</dbReference>